<dbReference type="GO" id="GO:0005737">
    <property type="term" value="C:cytoplasm"/>
    <property type="evidence" value="ECO:0007669"/>
    <property type="project" value="UniProtKB-SubCell"/>
</dbReference>
<evidence type="ECO:0000313" key="13">
    <source>
        <dbReference type="EMBL" id="OMH41275.1"/>
    </source>
</evidence>
<evidence type="ECO:0000256" key="9">
    <source>
        <dbReference type="ARBA" id="ARBA00022840"/>
    </source>
</evidence>
<comment type="catalytic activity">
    <reaction evidence="11">
        <text>L-threonine + hydrogencarbonate + ATP = L-threonylcarbamoyladenylate + diphosphate + H2O</text>
        <dbReference type="Rhea" id="RHEA:36407"/>
        <dbReference type="ChEBI" id="CHEBI:15377"/>
        <dbReference type="ChEBI" id="CHEBI:17544"/>
        <dbReference type="ChEBI" id="CHEBI:30616"/>
        <dbReference type="ChEBI" id="CHEBI:33019"/>
        <dbReference type="ChEBI" id="CHEBI:57926"/>
        <dbReference type="ChEBI" id="CHEBI:73682"/>
        <dbReference type="EC" id="2.7.7.87"/>
    </reaction>
</comment>
<evidence type="ECO:0000256" key="4">
    <source>
        <dbReference type="ARBA" id="ARBA00022490"/>
    </source>
</evidence>
<keyword evidence="8" id="KW-0547">Nucleotide-binding</keyword>
<keyword evidence="6" id="KW-0819">tRNA processing</keyword>
<keyword evidence="4" id="KW-0963">Cytoplasm</keyword>
<dbReference type="NCBIfam" id="TIGR00057">
    <property type="entry name" value="L-threonylcarbamoyladenylate synthase"/>
    <property type="match status" value="1"/>
</dbReference>
<dbReference type="GO" id="GO:0000049">
    <property type="term" value="F:tRNA binding"/>
    <property type="evidence" value="ECO:0007669"/>
    <property type="project" value="TreeGrafter"/>
</dbReference>
<feature type="domain" description="YrdC-like" evidence="12">
    <location>
        <begin position="7"/>
        <end position="190"/>
    </location>
</feature>
<dbReference type="GO" id="GO:0008033">
    <property type="term" value="P:tRNA processing"/>
    <property type="evidence" value="ECO:0007669"/>
    <property type="project" value="UniProtKB-KW"/>
</dbReference>
<keyword evidence="5" id="KW-0808">Transferase</keyword>
<dbReference type="SUPFAM" id="SSF55821">
    <property type="entry name" value="YrdC/RibB"/>
    <property type="match status" value="1"/>
</dbReference>
<evidence type="ECO:0000256" key="5">
    <source>
        <dbReference type="ARBA" id="ARBA00022679"/>
    </source>
</evidence>
<evidence type="ECO:0000256" key="1">
    <source>
        <dbReference type="ARBA" id="ARBA00004496"/>
    </source>
</evidence>
<protein>
    <recommendedName>
        <fullName evidence="10">L-threonylcarbamoyladenylate synthase</fullName>
        <ecNumber evidence="3">2.7.7.87</ecNumber>
    </recommendedName>
    <alternativeName>
        <fullName evidence="10">L-threonylcarbamoyladenylate synthase</fullName>
    </alternativeName>
</protein>
<comment type="similarity">
    <text evidence="2">Belongs to the SUA5 family.</text>
</comment>
<dbReference type="GO" id="GO:0006450">
    <property type="term" value="P:regulation of translational fidelity"/>
    <property type="evidence" value="ECO:0007669"/>
    <property type="project" value="TreeGrafter"/>
</dbReference>
<dbReference type="Pfam" id="PF01300">
    <property type="entry name" value="Sua5_yciO_yrdC"/>
    <property type="match status" value="1"/>
</dbReference>
<organism evidence="13 14">
    <name type="scientific">Desulfurobacterium indicum</name>
    <dbReference type="NCBI Taxonomy" id="1914305"/>
    <lineage>
        <taxon>Bacteria</taxon>
        <taxon>Pseudomonadati</taxon>
        <taxon>Aquificota</taxon>
        <taxon>Aquificia</taxon>
        <taxon>Desulfurobacteriales</taxon>
        <taxon>Desulfurobacteriaceae</taxon>
        <taxon>Desulfurobacterium</taxon>
    </lineage>
</organism>
<dbReference type="EC" id="2.7.7.87" evidence="3"/>
<dbReference type="InterPro" id="IPR017945">
    <property type="entry name" value="DHBP_synth_RibB-like_a/b_dom"/>
</dbReference>
<evidence type="ECO:0000256" key="2">
    <source>
        <dbReference type="ARBA" id="ARBA00007663"/>
    </source>
</evidence>
<comment type="caution">
    <text evidence="13">The sequence shown here is derived from an EMBL/GenBank/DDBJ whole genome shotgun (WGS) entry which is preliminary data.</text>
</comment>
<dbReference type="RefSeq" id="WP_076712247.1">
    <property type="nucleotide sequence ID" value="NZ_MOEN01000002.1"/>
</dbReference>
<evidence type="ECO:0000259" key="12">
    <source>
        <dbReference type="PROSITE" id="PS51163"/>
    </source>
</evidence>
<dbReference type="AlphaFoldDB" id="A0A1R1MN86"/>
<evidence type="ECO:0000256" key="11">
    <source>
        <dbReference type="ARBA" id="ARBA00048366"/>
    </source>
</evidence>
<dbReference type="Gene3D" id="3.90.870.10">
    <property type="entry name" value="DHBP synthase"/>
    <property type="match status" value="1"/>
</dbReference>
<proteinExistence type="inferred from homology"/>
<keyword evidence="14" id="KW-1185">Reference proteome</keyword>
<dbReference type="Proteomes" id="UP000187408">
    <property type="component" value="Unassembled WGS sequence"/>
</dbReference>
<evidence type="ECO:0000256" key="3">
    <source>
        <dbReference type="ARBA" id="ARBA00012584"/>
    </source>
</evidence>
<dbReference type="GO" id="GO:0005524">
    <property type="term" value="F:ATP binding"/>
    <property type="evidence" value="ECO:0007669"/>
    <property type="project" value="UniProtKB-KW"/>
</dbReference>
<comment type="subcellular location">
    <subcellularLocation>
        <location evidence="1">Cytoplasm</location>
    </subcellularLocation>
</comment>
<dbReference type="OrthoDB" id="9814580at2"/>
<dbReference type="InterPro" id="IPR006070">
    <property type="entry name" value="Sua5-like_dom"/>
</dbReference>
<dbReference type="GO" id="GO:0003725">
    <property type="term" value="F:double-stranded RNA binding"/>
    <property type="evidence" value="ECO:0007669"/>
    <property type="project" value="InterPro"/>
</dbReference>
<reference evidence="13 14" key="1">
    <citation type="submission" date="2016-10" db="EMBL/GenBank/DDBJ databases">
        <title>Genome sequence of a sulfur-reducing bacterium Desulfurobacterium indicum K6013.</title>
        <authorList>
            <person name="Cao J."/>
            <person name="Shao Z."/>
            <person name="Alain K."/>
            <person name="Jebbar M."/>
        </authorList>
    </citation>
    <scope>NUCLEOTIDE SEQUENCE [LARGE SCALE GENOMIC DNA]</scope>
    <source>
        <strain evidence="13 14">K6013</strain>
    </source>
</reference>
<dbReference type="GO" id="GO:0061710">
    <property type="term" value="F:L-threonylcarbamoyladenylate synthase"/>
    <property type="evidence" value="ECO:0007669"/>
    <property type="project" value="UniProtKB-EC"/>
</dbReference>
<name>A0A1R1MN86_9BACT</name>
<evidence type="ECO:0000256" key="10">
    <source>
        <dbReference type="ARBA" id="ARBA00029774"/>
    </source>
</evidence>
<evidence type="ECO:0000256" key="8">
    <source>
        <dbReference type="ARBA" id="ARBA00022741"/>
    </source>
</evidence>
<keyword evidence="7" id="KW-0548">Nucleotidyltransferase</keyword>
<keyword evidence="9" id="KW-0067">ATP-binding</keyword>
<dbReference type="STRING" id="1914305.BLW93_00985"/>
<dbReference type="PANTHER" id="PTHR17490">
    <property type="entry name" value="SUA5"/>
    <property type="match status" value="1"/>
</dbReference>
<evidence type="ECO:0000256" key="7">
    <source>
        <dbReference type="ARBA" id="ARBA00022695"/>
    </source>
</evidence>
<sequence length="206" mass="23274">MKILTFENDFCTIKKLILSGELLCSPTDTQYGLIGNALNRKSIETVYKIKKRDRTKPLIVLFDCIETLKKYGIYIPSRYKSFLEKIWPGRVTVILPLKMESPFKNLFERNDLAVRIPAFKPLRDLITATTPLFAPSANIQGEKPASGCSECERYFEGNIKYCIKGKTIPLPSTLISLTGKSPKIIREGVIPIGTIEKLLGETEKKE</sequence>
<accession>A0A1R1MN86</accession>
<evidence type="ECO:0000313" key="14">
    <source>
        <dbReference type="Proteomes" id="UP000187408"/>
    </source>
</evidence>
<dbReference type="PANTHER" id="PTHR17490:SF16">
    <property type="entry name" value="THREONYLCARBAMOYL-AMP SYNTHASE"/>
    <property type="match status" value="1"/>
</dbReference>
<dbReference type="PROSITE" id="PS51163">
    <property type="entry name" value="YRDC"/>
    <property type="match status" value="1"/>
</dbReference>
<gene>
    <name evidence="13" type="ORF">BLW93_00985</name>
</gene>
<dbReference type="InterPro" id="IPR050156">
    <property type="entry name" value="TC-AMP_synthase_SUA5"/>
</dbReference>
<dbReference type="EMBL" id="MOEN01000002">
    <property type="protein sequence ID" value="OMH41275.1"/>
    <property type="molecule type" value="Genomic_DNA"/>
</dbReference>
<evidence type="ECO:0000256" key="6">
    <source>
        <dbReference type="ARBA" id="ARBA00022694"/>
    </source>
</evidence>